<keyword evidence="8" id="KW-0333">Golgi apparatus</keyword>
<evidence type="ECO:0000256" key="5">
    <source>
        <dbReference type="ARBA" id="ARBA00022729"/>
    </source>
</evidence>
<evidence type="ECO:0000313" key="11">
    <source>
        <dbReference type="EMBL" id="PNT09346.1"/>
    </source>
</evidence>
<keyword evidence="6" id="KW-0967">Endosome</keyword>
<dbReference type="Pfam" id="PF02990">
    <property type="entry name" value="EMP70"/>
    <property type="match status" value="1"/>
</dbReference>
<dbReference type="GO" id="GO:0000139">
    <property type="term" value="C:Golgi membrane"/>
    <property type="evidence" value="ECO:0007669"/>
    <property type="project" value="UniProtKB-SubCell"/>
</dbReference>
<evidence type="ECO:0000256" key="7">
    <source>
        <dbReference type="ARBA" id="ARBA00022989"/>
    </source>
</evidence>
<evidence type="ECO:0000256" key="3">
    <source>
        <dbReference type="ARBA" id="ARBA00005227"/>
    </source>
</evidence>
<dbReference type="Proteomes" id="UP000006729">
    <property type="component" value="Chromosome 12"/>
</dbReference>
<dbReference type="GO" id="GO:0010008">
    <property type="term" value="C:endosome membrane"/>
    <property type="evidence" value="ECO:0007669"/>
    <property type="project" value="UniProtKB-SubCell"/>
</dbReference>
<keyword evidence="4 10" id="KW-0812">Transmembrane</keyword>
<evidence type="ECO:0000256" key="10">
    <source>
        <dbReference type="RuleBase" id="RU363079"/>
    </source>
</evidence>
<protein>
    <recommendedName>
        <fullName evidence="10">Transmembrane 9 superfamily member</fullName>
    </recommendedName>
</protein>
<evidence type="ECO:0000256" key="4">
    <source>
        <dbReference type="ARBA" id="ARBA00022692"/>
    </source>
</evidence>
<reference evidence="11 12" key="1">
    <citation type="journal article" date="2006" name="Science">
        <title>The genome of black cottonwood, Populus trichocarpa (Torr. &amp; Gray).</title>
        <authorList>
            <person name="Tuskan G.A."/>
            <person name="Difazio S."/>
            <person name="Jansson S."/>
            <person name="Bohlmann J."/>
            <person name="Grigoriev I."/>
            <person name="Hellsten U."/>
            <person name="Putnam N."/>
            <person name="Ralph S."/>
            <person name="Rombauts S."/>
            <person name="Salamov A."/>
            <person name="Schein J."/>
            <person name="Sterck L."/>
            <person name="Aerts A."/>
            <person name="Bhalerao R.R."/>
            <person name="Bhalerao R.P."/>
            <person name="Blaudez D."/>
            <person name="Boerjan W."/>
            <person name="Brun A."/>
            <person name="Brunner A."/>
            <person name="Busov V."/>
            <person name="Campbell M."/>
            <person name="Carlson J."/>
            <person name="Chalot M."/>
            <person name="Chapman J."/>
            <person name="Chen G.L."/>
            <person name="Cooper D."/>
            <person name="Coutinho P.M."/>
            <person name="Couturier J."/>
            <person name="Covert S."/>
            <person name="Cronk Q."/>
            <person name="Cunningham R."/>
            <person name="Davis J."/>
            <person name="Degroeve S."/>
            <person name="Dejardin A."/>
            <person name="Depamphilis C."/>
            <person name="Detter J."/>
            <person name="Dirks B."/>
            <person name="Dubchak I."/>
            <person name="Duplessis S."/>
            <person name="Ehlting J."/>
            <person name="Ellis B."/>
            <person name="Gendler K."/>
            <person name="Goodstein D."/>
            <person name="Gribskov M."/>
            <person name="Grimwood J."/>
            <person name="Groover A."/>
            <person name="Gunter L."/>
            <person name="Hamberger B."/>
            <person name="Heinze B."/>
            <person name="Helariutta Y."/>
            <person name="Henrissat B."/>
            <person name="Holligan D."/>
            <person name="Holt R."/>
            <person name="Huang W."/>
            <person name="Islam-Faridi N."/>
            <person name="Jones S."/>
            <person name="Jones-Rhoades M."/>
            <person name="Jorgensen R."/>
            <person name="Joshi C."/>
            <person name="Kangasjarvi J."/>
            <person name="Karlsson J."/>
            <person name="Kelleher C."/>
            <person name="Kirkpatrick R."/>
            <person name="Kirst M."/>
            <person name="Kohler A."/>
            <person name="Kalluri U."/>
            <person name="Larimer F."/>
            <person name="Leebens-Mack J."/>
            <person name="Leple J.C."/>
            <person name="Locascio P."/>
            <person name="Lou Y."/>
            <person name="Lucas S."/>
            <person name="Martin F."/>
            <person name="Montanini B."/>
            <person name="Napoli C."/>
            <person name="Nelson D.R."/>
            <person name="Nelson C."/>
            <person name="Nieminen K."/>
            <person name="Nilsson O."/>
            <person name="Pereda V."/>
            <person name="Peter G."/>
            <person name="Philippe R."/>
            <person name="Pilate G."/>
            <person name="Poliakov A."/>
            <person name="Razumovskaya J."/>
            <person name="Richardson P."/>
            <person name="Rinaldi C."/>
            <person name="Ritland K."/>
            <person name="Rouze P."/>
            <person name="Ryaboy D."/>
            <person name="Schmutz J."/>
            <person name="Schrader J."/>
            <person name="Segerman B."/>
            <person name="Shin H."/>
            <person name="Siddiqui A."/>
            <person name="Sterky F."/>
            <person name="Terry A."/>
            <person name="Tsai C.J."/>
            <person name="Uberbacher E."/>
            <person name="Unneberg P."/>
            <person name="Vahala J."/>
            <person name="Wall K."/>
            <person name="Wessler S."/>
            <person name="Yang G."/>
            <person name="Yin T."/>
            <person name="Douglas C."/>
            <person name="Marra M."/>
            <person name="Sandberg G."/>
            <person name="Van de Peer Y."/>
            <person name="Rokhsar D."/>
        </authorList>
    </citation>
    <scope>NUCLEOTIDE SEQUENCE [LARGE SCALE GENOMIC DNA]</scope>
    <source>
        <strain evidence="12">cv. Nisqually</strain>
    </source>
</reference>
<evidence type="ECO:0000256" key="6">
    <source>
        <dbReference type="ARBA" id="ARBA00022753"/>
    </source>
</evidence>
<organism evidence="11 12">
    <name type="scientific">Populus trichocarpa</name>
    <name type="common">Western balsam poplar</name>
    <name type="synonym">Populus balsamifera subsp. trichocarpa</name>
    <dbReference type="NCBI Taxonomy" id="3694"/>
    <lineage>
        <taxon>Eukaryota</taxon>
        <taxon>Viridiplantae</taxon>
        <taxon>Streptophyta</taxon>
        <taxon>Embryophyta</taxon>
        <taxon>Tracheophyta</taxon>
        <taxon>Spermatophyta</taxon>
        <taxon>Magnoliopsida</taxon>
        <taxon>eudicotyledons</taxon>
        <taxon>Gunneridae</taxon>
        <taxon>Pentapetalae</taxon>
        <taxon>rosids</taxon>
        <taxon>fabids</taxon>
        <taxon>Malpighiales</taxon>
        <taxon>Salicaceae</taxon>
        <taxon>Saliceae</taxon>
        <taxon>Populus</taxon>
    </lineage>
</organism>
<comment type="caution">
    <text evidence="10">Lacks conserved residue(s) required for the propagation of feature annotation.</text>
</comment>
<dbReference type="EMBL" id="CM009301">
    <property type="protein sequence ID" value="PNT09346.1"/>
    <property type="molecule type" value="Genomic_DNA"/>
</dbReference>
<comment type="subcellular location">
    <subcellularLocation>
        <location evidence="1">Endosome membrane</location>
        <topology evidence="1">Multi-pass membrane protein</topology>
    </subcellularLocation>
    <subcellularLocation>
        <location evidence="2">Golgi apparatus membrane</location>
        <topology evidence="2">Multi-pass membrane protein</topology>
    </subcellularLocation>
</comment>
<name>B9I4W1_POPTR</name>
<dbReference type="PANTHER" id="PTHR10766:SF169">
    <property type="entry name" value="TRANSMEMBRANE 9 SUPERFAMILY MEMBER"/>
    <property type="match status" value="1"/>
</dbReference>
<evidence type="ECO:0000256" key="1">
    <source>
        <dbReference type="ARBA" id="ARBA00004337"/>
    </source>
</evidence>
<gene>
    <name evidence="11" type="ORF">POPTR_012G039800</name>
</gene>
<proteinExistence type="inferred from homology"/>
<comment type="similarity">
    <text evidence="3 10">Belongs to the nonaspanin (TM9SF) (TC 9.A.2) family.</text>
</comment>
<keyword evidence="12" id="KW-1185">Reference proteome</keyword>
<dbReference type="InParanoid" id="B9I4W1"/>
<keyword evidence="5" id="KW-0732">Signal</keyword>
<dbReference type="eggNOG" id="KOG1277">
    <property type="taxonomic scope" value="Eukaryota"/>
</dbReference>
<dbReference type="PANTHER" id="PTHR10766">
    <property type="entry name" value="TRANSMEMBRANE 9 SUPERFAMILY PROTEIN"/>
    <property type="match status" value="1"/>
</dbReference>
<sequence>MLLKLIFKAEFQAPCRTAEYPREIPPLRWYRRTVRQMAIAGFLPFILVCTELYYIFASVWGHRIYTIYSILFIICIALLIVTALITVASIHLQLAAEDHRWWWRSFLSGGSTGSFIHASNFYYHVKIKKLYKSIFTCDIFILFCIKNKIK</sequence>
<dbReference type="AlphaFoldDB" id="B9I4W1"/>
<dbReference type="InterPro" id="IPR004240">
    <property type="entry name" value="EMP70"/>
</dbReference>
<keyword evidence="9 10" id="KW-0472">Membrane</keyword>
<feature type="transmembrane region" description="Helical" evidence="10">
    <location>
        <begin position="68"/>
        <end position="90"/>
    </location>
</feature>
<evidence type="ECO:0000256" key="8">
    <source>
        <dbReference type="ARBA" id="ARBA00023034"/>
    </source>
</evidence>
<evidence type="ECO:0000313" key="12">
    <source>
        <dbReference type="Proteomes" id="UP000006729"/>
    </source>
</evidence>
<keyword evidence="7 10" id="KW-1133">Transmembrane helix</keyword>
<accession>B9I4W1</accession>
<feature type="transmembrane region" description="Helical" evidence="10">
    <location>
        <begin position="37"/>
        <end position="56"/>
    </location>
</feature>
<dbReference type="HOGENOM" id="CLU_1743639_0_0_1"/>
<evidence type="ECO:0000256" key="9">
    <source>
        <dbReference type="ARBA" id="ARBA00023136"/>
    </source>
</evidence>
<evidence type="ECO:0000256" key="2">
    <source>
        <dbReference type="ARBA" id="ARBA00004653"/>
    </source>
</evidence>